<keyword evidence="7 9" id="KW-0472">Membrane</keyword>
<feature type="transmembrane region" description="Helical" evidence="9">
    <location>
        <begin position="458"/>
        <end position="477"/>
    </location>
</feature>
<dbReference type="Pfam" id="PF01490">
    <property type="entry name" value="Aa_trans"/>
    <property type="match status" value="1"/>
</dbReference>
<sequence length="614" mass="66547">MGTPIPRPSRVQDEDPATPGRGSFSGRMRAASLSVRDAIGSYQHSQAQFYGTFLGSPSNVSYIRRAADEEEGIMSEDGGLTDEEGEWSDEDREEGDYDVDEDQEQDDPLDTQHLLIRPGPALSEYGTSPRSILREPGSVASSPDERRLLLATKVPTYSDNASDSRGQLRGQTLGSTASPRMHRLSINHRKSISRPPRGSSSYGQTLFNAIAILLGVGMLSEPLAFAYAGWIGGFALITFYGFLTCYTAKILARIILSDGRLRTYADIGQKAFGPRSNAFTSSLFCLELFSVSVVLVVLFSDSMHAVAPQFSSHEYKVLGLIVLLPSIFLPFHLLSFASLLGILATVFIIVVIFIDGFSKTKAPGSLWEGAPTDLAPNWAALPVSFGLFMAGFSGHAVIPSLARDMAEPERFDSMINWAFFVATLIYGIVGAGGYAMFGRDVSDEISVDLMKIPEYNQTLNRIAVWMLVISPLTKFALCTRPLNVTIEIMLGIDQCHVPSPSIEQPPSPSHKQQVHIDIIPSHHAREQRNKILRAVERISLALAVVMVAILFPEFGVVMAFLGAFSAFMLCVIGPICAKAALNKKLEVLDAGLLVIAIAMAGAGTWVAFTTGTGA</sequence>
<feature type="region of interest" description="Disordered" evidence="8">
    <location>
        <begin position="65"/>
        <end position="145"/>
    </location>
</feature>
<reference evidence="11 12" key="1">
    <citation type="submission" date="2015-07" db="EMBL/GenBank/DDBJ databases">
        <authorList>
            <person name="Noorani M."/>
        </authorList>
    </citation>
    <scope>NUCLEOTIDE SEQUENCE [LARGE SCALE GENOMIC DNA]</scope>
    <source>
        <strain evidence="11">BBA 69670</strain>
    </source>
</reference>
<feature type="compositionally biased region" description="Acidic residues" evidence="8">
    <location>
        <begin position="68"/>
        <end position="109"/>
    </location>
</feature>
<feature type="transmembrane region" description="Helical" evidence="9">
    <location>
        <begin position="339"/>
        <end position="358"/>
    </location>
</feature>
<comment type="subcellular location">
    <subcellularLocation>
        <location evidence="1">Membrane</location>
        <topology evidence="1">Multi-pass membrane protein</topology>
    </subcellularLocation>
</comment>
<keyword evidence="3" id="KW-0813">Transport</keyword>
<dbReference type="EMBL" id="CYGV01001844">
    <property type="protein sequence ID" value="CUA77630.1"/>
    <property type="molecule type" value="Genomic_DNA"/>
</dbReference>
<evidence type="ECO:0000256" key="6">
    <source>
        <dbReference type="ARBA" id="ARBA00022989"/>
    </source>
</evidence>
<feature type="transmembrane region" description="Helical" evidence="9">
    <location>
        <begin position="277"/>
        <end position="297"/>
    </location>
</feature>
<feature type="transmembrane region" description="Helical" evidence="9">
    <location>
        <begin position="206"/>
        <end position="228"/>
    </location>
</feature>
<accession>A0A0K6GGK0</accession>
<feature type="region of interest" description="Disordered" evidence="8">
    <location>
        <begin position="1"/>
        <end position="29"/>
    </location>
</feature>
<organism evidence="11 12">
    <name type="scientific">Rhizoctonia solani</name>
    <dbReference type="NCBI Taxonomy" id="456999"/>
    <lineage>
        <taxon>Eukaryota</taxon>
        <taxon>Fungi</taxon>
        <taxon>Dikarya</taxon>
        <taxon>Basidiomycota</taxon>
        <taxon>Agaricomycotina</taxon>
        <taxon>Agaricomycetes</taxon>
        <taxon>Cantharellales</taxon>
        <taxon>Ceratobasidiaceae</taxon>
        <taxon>Rhizoctonia</taxon>
    </lineage>
</organism>
<evidence type="ECO:0000256" key="5">
    <source>
        <dbReference type="ARBA" id="ARBA00022970"/>
    </source>
</evidence>
<feature type="transmembrane region" description="Helical" evidence="9">
    <location>
        <begin position="378"/>
        <end position="402"/>
    </location>
</feature>
<feature type="transmembrane region" description="Helical" evidence="9">
    <location>
        <begin position="534"/>
        <end position="551"/>
    </location>
</feature>
<feature type="region of interest" description="Disordered" evidence="8">
    <location>
        <begin position="157"/>
        <end position="177"/>
    </location>
</feature>
<evidence type="ECO:0000256" key="4">
    <source>
        <dbReference type="ARBA" id="ARBA00022692"/>
    </source>
</evidence>
<gene>
    <name evidence="11" type="ORF">RSOLAG22IIIB_02648</name>
</gene>
<evidence type="ECO:0000256" key="9">
    <source>
        <dbReference type="SAM" id="Phobius"/>
    </source>
</evidence>
<keyword evidence="4 9" id="KW-0812">Transmembrane</keyword>
<dbReference type="AlphaFoldDB" id="A0A0K6GGK0"/>
<evidence type="ECO:0000256" key="7">
    <source>
        <dbReference type="ARBA" id="ARBA00023136"/>
    </source>
</evidence>
<feature type="transmembrane region" description="Helical" evidence="9">
    <location>
        <begin position="234"/>
        <end position="256"/>
    </location>
</feature>
<proteinExistence type="inferred from homology"/>
<evidence type="ECO:0000256" key="3">
    <source>
        <dbReference type="ARBA" id="ARBA00022448"/>
    </source>
</evidence>
<dbReference type="Proteomes" id="UP000044841">
    <property type="component" value="Unassembled WGS sequence"/>
</dbReference>
<dbReference type="PANTHER" id="PTHR22950">
    <property type="entry name" value="AMINO ACID TRANSPORTER"/>
    <property type="match status" value="1"/>
</dbReference>
<protein>
    <submittedName>
        <fullName evidence="11">Vacuolar amino acid transporter 1 [Saccharomyces cerevisiae S288c]</fullName>
    </submittedName>
</protein>
<keyword evidence="12" id="KW-1185">Reference proteome</keyword>
<feature type="transmembrane region" description="Helical" evidence="9">
    <location>
        <begin position="557"/>
        <end position="575"/>
    </location>
</feature>
<feature type="domain" description="Amino acid transporter transmembrane" evidence="10">
    <location>
        <begin position="199"/>
        <end position="583"/>
    </location>
</feature>
<dbReference type="GO" id="GO:0005774">
    <property type="term" value="C:vacuolar membrane"/>
    <property type="evidence" value="ECO:0007669"/>
    <property type="project" value="TreeGrafter"/>
</dbReference>
<comment type="similarity">
    <text evidence="2">Belongs to the amino acid/polyamine transporter 2 family.</text>
</comment>
<evidence type="ECO:0000313" key="12">
    <source>
        <dbReference type="Proteomes" id="UP000044841"/>
    </source>
</evidence>
<evidence type="ECO:0000256" key="1">
    <source>
        <dbReference type="ARBA" id="ARBA00004141"/>
    </source>
</evidence>
<feature type="transmembrane region" description="Helical" evidence="9">
    <location>
        <begin position="587"/>
        <end position="608"/>
    </location>
</feature>
<keyword evidence="5" id="KW-0029">Amino-acid transport</keyword>
<dbReference type="InterPro" id="IPR013057">
    <property type="entry name" value="AA_transpt_TM"/>
</dbReference>
<feature type="transmembrane region" description="Helical" evidence="9">
    <location>
        <begin position="414"/>
        <end position="438"/>
    </location>
</feature>
<evidence type="ECO:0000256" key="8">
    <source>
        <dbReference type="SAM" id="MobiDB-lite"/>
    </source>
</evidence>
<keyword evidence="6 9" id="KW-1133">Transmembrane helix</keyword>
<evidence type="ECO:0000259" key="10">
    <source>
        <dbReference type="Pfam" id="PF01490"/>
    </source>
</evidence>
<name>A0A0K6GGK0_9AGAM</name>
<evidence type="ECO:0000313" key="11">
    <source>
        <dbReference type="EMBL" id="CUA77630.1"/>
    </source>
</evidence>
<dbReference type="PANTHER" id="PTHR22950:SF692">
    <property type="entry name" value="TRANSMEMBRANE AMINO ACID TRANSPORTER FAMILY PROTEIN"/>
    <property type="match status" value="1"/>
</dbReference>
<feature type="transmembrane region" description="Helical" evidence="9">
    <location>
        <begin position="317"/>
        <end position="334"/>
    </location>
</feature>
<dbReference type="GO" id="GO:0015179">
    <property type="term" value="F:L-amino acid transmembrane transporter activity"/>
    <property type="evidence" value="ECO:0007669"/>
    <property type="project" value="TreeGrafter"/>
</dbReference>
<evidence type="ECO:0000256" key="2">
    <source>
        <dbReference type="ARBA" id="ARBA00008066"/>
    </source>
</evidence>